<evidence type="ECO:0000259" key="8">
    <source>
        <dbReference type="Pfam" id="PF00460"/>
    </source>
</evidence>
<evidence type="ECO:0000256" key="4">
    <source>
        <dbReference type="ARBA" id="ARBA00023143"/>
    </source>
</evidence>
<evidence type="ECO:0000256" key="3">
    <source>
        <dbReference type="ARBA" id="ARBA00014376"/>
    </source>
</evidence>
<name>A0ABZ0YYK0_9GAMM</name>
<comment type="subunit">
    <text evidence="6">The basal body constitutes a major portion of the flagellar organelle and consists of a number of rings mounted on a central rod.</text>
</comment>
<keyword evidence="4 6" id="KW-0975">Bacterial flagellum</keyword>
<dbReference type="InterPro" id="IPR006300">
    <property type="entry name" value="FlgB"/>
</dbReference>
<dbReference type="NCBIfam" id="TIGR01396">
    <property type="entry name" value="FlgB"/>
    <property type="match status" value="1"/>
</dbReference>
<dbReference type="Proteomes" id="UP001327459">
    <property type="component" value="Chromosome"/>
</dbReference>
<feature type="domain" description="Flagellar basal body rod protein N-terminal" evidence="8">
    <location>
        <begin position="14"/>
        <end position="39"/>
    </location>
</feature>
<comment type="function">
    <text evidence="5 6">Structural component of flagellum, the bacterial motility apparatus. Part of the rod structure of flagellar basal body.</text>
</comment>
<reference evidence="9 10" key="1">
    <citation type="submission" date="2023-11" db="EMBL/GenBank/DDBJ databases">
        <title>MicrobeMod: A computational toolkit for identifying prokaryotic methylation and restriction-modification with nanopore sequencing.</title>
        <authorList>
            <person name="Crits-Christoph A."/>
            <person name="Kang S.C."/>
            <person name="Lee H."/>
            <person name="Ostrov N."/>
        </authorList>
    </citation>
    <scope>NUCLEOTIDE SEQUENCE [LARGE SCALE GENOMIC DNA]</scope>
    <source>
        <strain evidence="9 10">ATCC 49870</strain>
    </source>
</reference>
<dbReference type="InterPro" id="IPR001444">
    <property type="entry name" value="Flag_bb_rod_N"/>
</dbReference>
<evidence type="ECO:0000256" key="6">
    <source>
        <dbReference type="PIRNR" id="PIRNR002889"/>
    </source>
</evidence>
<dbReference type="PANTHER" id="PTHR30435:SF12">
    <property type="entry name" value="FLAGELLAR BASAL BODY ROD PROTEIN FLGB"/>
    <property type="match status" value="1"/>
</dbReference>
<evidence type="ECO:0000256" key="2">
    <source>
        <dbReference type="ARBA" id="ARBA00009677"/>
    </source>
</evidence>
<keyword evidence="9" id="KW-0282">Flagellum</keyword>
<accession>A0ABZ0YYK0</accession>
<dbReference type="PIRSF" id="PIRSF002889">
    <property type="entry name" value="Rod_FlgB"/>
    <property type="match status" value="1"/>
</dbReference>
<keyword evidence="9" id="KW-0966">Cell projection</keyword>
<organism evidence="9 10">
    <name type="scientific">Guyparkeria halophila</name>
    <dbReference type="NCBI Taxonomy" id="47960"/>
    <lineage>
        <taxon>Bacteria</taxon>
        <taxon>Pseudomonadati</taxon>
        <taxon>Pseudomonadota</taxon>
        <taxon>Gammaproteobacteria</taxon>
        <taxon>Chromatiales</taxon>
        <taxon>Thioalkalibacteraceae</taxon>
        <taxon>Guyparkeria</taxon>
    </lineage>
</organism>
<dbReference type="EMBL" id="CP140153">
    <property type="protein sequence ID" value="WQH17093.1"/>
    <property type="molecule type" value="Genomic_DNA"/>
</dbReference>
<protein>
    <recommendedName>
        <fullName evidence="3 6">Flagellar basal body rod protein FlgB</fullName>
    </recommendedName>
</protein>
<dbReference type="PANTHER" id="PTHR30435">
    <property type="entry name" value="FLAGELLAR PROTEIN"/>
    <property type="match status" value="1"/>
</dbReference>
<evidence type="ECO:0000256" key="7">
    <source>
        <dbReference type="SAM" id="MobiDB-lite"/>
    </source>
</evidence>
<proteinExistence type="inferred from homology"/>
<dbReference type="RefSeq" id="WP_322522075.1">
    <property type="nucleotide sequence ID" value="NZ_CP140153.1"/>
</dbReference>
<evidence type="ECO:0000256" key="5">
    <source>
        <dbReference type="ARBA" id="ARBA00024934"/>
    </source>
</evidence>
<feature type="region of interest" description="Disordered" evidence="7">
    <location>
        <begin position="54"/>
        <end position="99"/>
    </location>
</feature>
<comment type="similarity">
    <text evidence="2 6">Belongs to the flagella basal body rod proteins family.</text>
</comment>
<evidence type="ECO:0000313" key="10">
    <source>
        <dbReference type="Proteomes" id="UP001327459"/>
    </source>
</evidence>
<dbReference type="Pfam" id="PF00460">
    <property type="entry name" value="Flg_bb_rod"/>
    <property type="match status" value="1"/>
</dbReference>
<evidence type="ECO:0000313" key="9">
    <source>
        <dbReference type="EMBL" id="WQH17093.1"/>
    </source>
</evidence>
<sequence>MSIINDRLLGIHDDALMLQERSLKLRAENIANADTPGYKARVMSFDQAMETALQSKSSSPAGSAGRLMTEDPRQMGGGASSSIREGFSVPDAPALDGNTVDLDKERVGFTQDAVGYQTTLSFLNSRVAGIKKALSGQ</sequence>
<keyword evidence="10" id="KW-1185">Reference proteome</keyword>
<keyword evidence="9" id="KW-0969">Cilium</keyword>
<evidence type="ECO:0000256" key="1">
    <source>
        <dbReference type="ARBA" id="ARBA00004117"/>
    </source>
</evidence>
<gene>
    <name evidence="9" type="primary">flgB</name>
    <name evidence="9" type="ORF">SR882_04090</name>
</gene>
<comment type="subcellular location">
    <subcellularLocation>
        <location evidence="1 6">Bacterial flagellum basal body</location>
    </subcellularLocation>
</comment>